<dbReference type="Proteomes" id="UP000747399">
    <property type="component" value="Unassembled WGS sequence"/>
</dbReference>
<comment type="caution">
    <text evidence="8">The sequence shown here is derived from an EMBL/GenBank/DDBJ whole genome shotgun (WGS) entry which is preliminary data.</text>
</comment>
<name>A0A8J4F3S3_9CHLO</name>
<dbReference type="PANTHER" id="PTHR12385:SF98">
    <property type="entry name" value="CHOLINE TRANSPORTER-LIKE PROTEIN"/>
    <property type="match status" value="1"/>
</dbReference>
<comment type="subcellular location">
    <subcellularLocation>
        <location evidence="6">Cell membrane</location>
        <topology evidence="6">Multi-pass membrane protein</topology>
    </subcellularLocation>
    <subcellularLocation>
        <location evidence="1">Membrane</location>
        <topology evidence="1">Multi-pass membrane protein</topology>
    </subcellularLocation>
</comment>
<evidence type="ECO:0000313" key="9">
    <source>
        <dbReference type="Proteomes" id="UP000747399"/>
    </source>
</evidence>
<evidence type="ECO:0000256" key="1">
    <source>
        <dbReference type="ARBA" id="ARBA00004141"/>
    </source>
</evidence>
<keyword evidence="5 6" id="KW-0472">Membrane</keyword>
<dbReference type="PANTHER" id="PTHR12385">
    <property type="entry name" value="CHOLINE TRANSPORTER-LIKE (SLC FAMILY 44)"/>
    <property type="match status" value="1"/>
</dbReference>
<sequence length="566" mass="60930">MAIGSSSREDFQDGAAPGPQEPLLSNGSSLFEMRDRPRRDVGWLVAYLVILTTSLVGGVFSFIHRNTRYDELTSHGIEKPELCPITATTHSARRLLQQGPDAPSPFNLEAFVQAIGAWVGASLGGSILVGLLFLWLARVKPAILVAAAIVLQVAVPTWLGLVALSQSRWVPALACLFVAGLLALVFWRLRQQIELVTHLLGLSGRGLAANPWLVPMALGLQLGLAAVLEIPLLLAVGGAMRNGTLVYNSARVDQGSAARADQCVNSDGDSVNCCEWQVEAWVNGYLVVAFIAMLWSMFLVFQIKMFTVAGTIAQWYFQPTSATDEQGPNRSRTLTSLRFALGPSLGSLCAGSAVLTLVSIVRRMLQKLRRDGTTNLFAACLAACLSLLLSLVEFVTQFATVRAAITGEAFFTAGRNVVALLKRNLMDAFGVWWLPPLVLQSSSFLLAVAWGFLAYKISSATTWSRMAGWSPEQVYSMTLLTAVLAFLAGWAVLSFLASLLLNVIDALFVCFAMDRELGQVSSPAVYNIISKLPSVGAVVQQPDGGLVYGAPPEQQRNPFPGSVARV</sequence>
<evidence type="ECO:0000256" key="6">
    <source>
        <dbReference type="RuleBase" id="RU368066"/>
    </source>
</evidence>
<gene>
    <name evidence="8" type="ORF">Vafri_13917</name>
</gene>
<feature type="transmembrane region" description="Helical" evidence="6">
    <location>
        <begin position="169"/>
        <end position="189"/>
    </location>
</feature>
<feature type="transmembrane region" description="Helical" evidence="6">
    <location>
        <begin position="285"/>
        <end position="317"/>
    </location>
</feature>
<dbReference type="InterPro" id="IPR007603">
    <property type="entry name" value="Choline_transptr-like"/>
</dbReference>
<dbReference type="GO" id="GO:0005886">
    <property type="term" value="C:plasma membrane"/>
    <property type="evidence" value="ECO:0007669"/>
    <property type="project" value="UniProtKB-SubCell"/>
</dbReference>
<feature type="region of interest" description="Disordered" evidence="7">
    <location>
        <begin position="1"/>
        <end position="28"/>
    </location>
</feature>
<evidence type="ECO:0000256" key="5">
    <source>
        <dbReference type="ARBA" id="ARBA00023136"/>
    </source>
</evidence>
<keyword evidence="4 6" id="KW-1133">Transmembrane helix</keyword>
<proteinExistence type="inferred from homology"/>
<comment type="similarity">
    <text evidence="2 6">Belongs to the CTL (choline transporter-like) family.</text>
</comment>
<dbReference type="AlphaFoldDB" id="A0A8J4F3S3"/>
<feature type="transmembrane region" description="Helical" evidence="6">
    <location>
        <begin position="41"/>
        <end position="63"/>
    </location>
</feature>
<evidence type="ECO:0000313" key="8">
    <source>
        <dbReference type="EMBL" id="GIL58904.1"/>
    </source>
</evidence>
<evidence type="ECO:0000256" key="7">
    <source>
        <dbReference type="SAM" id="MobiDB-lite"/>
    </source>
</evidence>
<evidence type="ECO:0000256" key="4">
    <source>
        <dbReference type="ARBA" id="ARBA00022989"/>
    </source>
</evidence>
<feature type="transmembrane region" description="Helical" evidence="6">
    <location>
        <begin position="337"/>
        <end position="361"/>
    </location>
</feature>
<dbReference type="Pfam" id="PF04515">
    <property type="entry name" value="Choline_transpo"/>
    <property type="match status" value="1"/>
</dbReference>
<evidence type="ECO:0000256" key="2">
    <source>
        <dbReference type="ARBA" id="ARBA00007168"/>
    </source>
</evidence>
<protein>
    <recommendedName>
        <fullName evidence="6">Choline transporter-like protein</fullName>
    </recommendedName>
</protein>
<keyword evidence="9" id="KW-1185">Reference proteome</keyword>
<dbReference type="GO" id="GO:0022857">
    <property type="term" value="F:transmembrane transporter activity"/>
    <property type="evidence" value="ECO:0007669"/>
    <property type="project" value="UniProtKB-UniRule"/>
</dbReference>
<evidence type="ECO:0000256" key="3">
    <source>
        <dbReference type="ARBA" id="ARBA00022692"/>
    </source>
</evidence>
<feature type="transmembrane region" description="Helical" evidence="6">
    <location>
        <begin position="143"/>
        <end position="163"/>
    </location>
</feature>
<accession>A0A8J4F3S3</accession>
<comment type="function">
    <text evidence="6">Choline transporter.</text>
</comment>
<keyword evidence="3 6" id="KW-0812">Transmembrane</keyword>
<feature type="transmembrane region" description="Helical" evidence="6">
    <location>
        <begin position="373"/>
        <end position="392"/>
    </location>
</feature>
<organism evidence="8 9">
    <name type="scientific">Volvox africanus</name>
    <dbReference type="NCBI Taxonomy" id="51714"/>
    <lineage>
        <taxon>Eukaryota</taxon>
        <taxon>Viridiplantae</taxon>
        <taxon>Chlorophyta</taxon>
        <taxon>core chlorophytes</taxon>
        <taxon>Chlorophyceae</taxon>
        <taxon>CS clade</taxon>
        <taxon>Chlamydomonadales</taxon>
        <taxon>Volvocaceae</taxon>
        <taxon>Volvox</taxon>
    </lineage>
</organism>
<feature type="transmembrane region" description="Helical" evidence="6">
    <location>
        <begin position="431"/>
        <end position="453"/>
    </location>
</feature>
<dbReference type="EMBL" id="BNCO01000033">
    <property type="protein sequence ID" value="GIL58904.1"/>
    <property type="molecule type" value="Genomic_DNA"/>
</dbReference>
<reference evidence="8" key="1">
    <citation type="journal article" date="2021" name="Proc. Natl. Acad. Sci. U.S.A.">
        <title>Three genomes in the algal genus Volvox reveal the fate of a haploid sex-determining region after a transition to homothallism.</title>
        <authorList>
            <person name="Yamamoto K."/>
            <person name="Hamaji T."/>
            <person name="Kawai-Toyooka H."/>
            <person name="Matsuzaki R."/>
            <person name="Takahashi F."/>
            <person name="Nishimura Y."/>
            <person name="Kawachi M."/>
            <person name="Noguchi H."/>
            <person name="Minakuchi Y."/>
            <person name="Umen J.G."/>
            <person name="Toyoda A."/>
            <person name="Nozaki H."/>
        </authorList>
    </citation>
    <scope>NUCLEOTIDE SEQUENCE</scope>
    <source>
        <strain evidence="8">NIES-3780</strain>
    </source>
</reference>
<feature type="transmembrane region" description="Helical" evidence="6">
    <location>
        <begin position="474"/>
        <end position="501"/>
    </location>
</feature>
<feature type="transmembrane region" description="Helical" evidence="6">
    <location>
        <begin position="110"/>
        <end position="136"/>
    </location>
</feature>